<name>A0ACC0PZN4_RHOML</name>
<proteinExistence type="predicted"/>
<organism evidence="1 2">
    <name type="scientific">Rhododendron molle</name>
    <name type="common">Chinese azalea</name>
    <name type="synonym">Azalea mollis</name>
    <dbReference type="NCBI Taxonomy" id="49168"/>
    <lineage>
        <taxon>Eukaryota</taxon>
        <taxon>Viridiplantae</taxon>
        <taxon>Streptophyta</taxon>
        <taxon>Embryophyta</taxon>
        <taxon>Tracheophyta</taxon>
        <taxon>Spermatophyta</taxon>
        <taxon>Magnoliopsida</taxon>
        <taxon>eudicotyledons</taxon>
        <taxon>Gunneridae</taxon>
        <taxon>Pentapetalae</taxon>
        <taxon>asterids</taxon>
        <taxon>Ericales</taxon>
        <taxon>Ericaceae</taxon>
        <taxon>Ericoideae</taxon>
        <taxon>Rhodoreae</taxon>
        <taxon>Rhododendron</taxon>
    </lineage>
</organism>
<reference evidence="1" key="1">
    <citation type="submission" date="2022-02" db="EMBL/GenBank/DDBJ databases">
        <title>Plant Genome Project.</title>
        <authorList>
            <person name="Zhang R.-G."/>
        </authorList>
    </citation>
    <scope>NUCLEOTIDE SEQUENCE</scope>
    <source>
        <strain evidence="1">AT1</strain>
    </source>
</reference>
<gene>
    <name evidence="1" type="ORF">RHMOL_Rhmol01G0086700</name>
</gene>
<keyword evidence="2" id="KW-1185">Reference proteome</keyword>
<accession>A0ACC0PZN4</accession>
<evidence type="ECO:0000313" key="1">
    <source>
        <dbReference type="EMBL" id="KAI8571046.1"/>
    </source>
</evidence>
<comment type="caution">
    <text evidence="1">The sequence shown here is derived from an EMBL/GenBank/DDBJ whole genome shotgun (WGS) entry which is preliminary data.</text>
</comment>
<evidence type="ECO:0000313" key="2">
    <source>
        <dbReference type="Proteomes" id="UP001062846"/>
    </source>
</evidence>
<dbReference type="EMBL" id="CM046388">
    <property type="protein sequence ID" value="KAI8571046.1"/>
    <property type="molecule type" value="Genomic_DNA"/>
</dbReference>
<dbReference type="Proteomes" id="UP001062846">
    <property type="component" value="Chromosome 1"/>
</dbReference>
<protein>
    <submittedName>
        <fullName evidence="1">Uncharacterized protein</fullName>
    </submittedName>
</protein>
<sequence length="174" mass="19176">MVELNQVRSLKDSSELLNLEASNVGNLVDFSPVIPKTPLPEFLETSTSQKIDKSAYAPTEISPPLVNTSILDTNEPSTLVEISALETHSSEATAHMVLEKAMPSEVKAFCDKICLPVQPPIVLCLMDELTALLDPPCSCLKSTFSTMVVQELIEIHQGFYTLDFSSLIEHQLWD</sequence>